<evidence type="ECO:0000313" key="5">
    <source>
        <dbReference type="Proteomes" id="UP000011087"/>
    </source>
</evidence>
<dbReference type="HOGENOM" id="CLU_563165_0_0_1"/>
<gene>
    <name evidence="3" type="ORF">GUITHDRAFT_117382</name>
</gene>
<feature type="transmembrane region" description="Helical" evidence="2">
    <location>
        <begin position="185"/>
        <end position="211"/>
    </location>
</feature>
<dbReference type="GeneID" id="17293200"/>
<dbReference type="PaxDb" id="55529-EKX36490"/>
<evidence type="ECO:0000256" key="2">
    <source>
        <dbReference type="SAM" id="Phobius"/>
    </source>
</evidence>
<dbReference type="EnsemblProtists" id="EKX36490">
    <property type="protein sequence ID" value="EKX36490"/>
    <property type="gene ID" value="GUITHDRAFT_117382"/>
</dbReference>
<feature type="compositionally biased region" description="Basic and acidic residues" evidence="1">
    <location>
        <begin position="41"/>
        <end position="60"/>
    </location>
</feature>
<keyword evidence="2" id="KW-1133">Transmembrane helix</keyword>
<feature type="transmembrane region" description="Helical" evidence="2">
    <location>
        <begin position="346"/>
        <end position="368"/>
    </location>
</feature>
<organism evidence="3">
    <name type="scientific">Guillardia theta (strain CCMP2712)</name>
    <name type="common">Cryptophyte</name>
    <dbReference type="NCBI Taxonomy" id="905079"/>
    <lineage>
        <taxon>Eukaryota</taxon>
        <taxon>Cryptophyceae</taxon>
        <taxon>Pyrenomonadales</taxon>
        <taxon>Geminigeraceae</taxon>
        <taxon>Guillardia</taxon>
    </lineage>
</organism>
<feature type="transmembrane region" description="Helical" evidence="2">
    <location>
        <begin position="320"/>
        <end position="339"/>
    </location>
</feature>
<protein>
    <submittedName>
        <fullName evidence="3 4">Uncharacterized protein</fullName>
    </submittedName>
</protein>
<dbReference type="Proteomes" id="UP000011087">
    <property type="component" value="Unassembled WGS sequence"/>
</dbReference>
<dbReference type="EMBL" id="JH993073">
    <property type="protein sequence ID" value="EKX36490.1"/>
    <property type="molecule type" value="Genomic_DNA"/>
</dbReference>
<reference evidence="5" key="2">
    <citation type="submission" date="2012-11" db="EMBL/GenBank/DDBJ databases">
        <authorList>
            <person name="Kuo A."/>
            <person name="Curtis B.A."/>
            <person name="Tanifuji G."/>
            <person name="Burki F."/>
            <person name="Gruber A."/>
            <person name="Irimia M."/>
            <person name="Maruyama S."/>
            <person name="Arias M.C."/>
            <person name="Ball S.G."/>
            <person name="Gile G.H."/>
            <person name="Hirakawa Y."/>
            <person name="Hopkins J.F."/>
            <person name="Rensing S.A."/>
            <person name="Schmutz J."/>
            <person name="Symeonidi A."/>
            <person name="Elias M."/>
            <person name="Eveleigh R.J."/>
            <person name="Herman E.K."/>
            <person name="Klute M.J."/>
            <person name="Nakayama T."/>
            <person name="Obornik M."/>
            <person name="Reyes-Prieto A."/>
            <person name="Armbrust E.V."/>
            <person name="Aves S.J."/>
            <person name="Beiko R.G."/>
            <person name="Coutinho P."/>
            <person name="Dacks J.B."/>
            <person name="Durnford D.G."/>
            <person name="Fast N.M."/>
            <person name="Green B.R."/>
            <person name="Grisdale C."/>
            <person name="Hempe F."/>
            <person name="Henrissat B."/>
            <person name="Hoppner M.P."/>
            <person name="Ishida K.-I."/>
            <person name="Kim E."/>
            <person name="Koreny L."/>
            <person name="Kroth P.G."/>
            <person name="Liu Y."/>
            <person name="Malik S.-B."/>
            <person name="Maier U.G."/>
            <person name="McRose D."/>
            <person name="Mock T."/>
            <person name="Neilson J.A."/>
            <person name="Onodera N.T."/>
            <person name="Poole A.M."/>
            <person name="Pritham E.J."/>
            <person name="Richards T.A."/>
            <person name="Rocap G."/>
            <person name="Roy S.W."/>
            <person name="Sarai C."/>
            <person name="Schaack S."/>
            <person name="Shirato S."/>
            <person name="Slamovits C.H."/>
            <person name="Spencer D.F."/>
            <person name="Suzuki S."/>
            <person name="Worden A.Z."/>
            <person name="Zauner S."/>
            <person name="Barry K."/>
            <person name="Bell C."/>
            <person name="Bharti A.K."/>
            <person name="Crow J.A."/>
            <person name="Grimwood J."/>
            <person name="Kramer R."/>
            <person name="Lindquist E."/>
            <person name="Lucas S."/>
            <person name="Salamov A."/>
            <person name="McFadden G.I."/>
            <person name="Lane C.E."/>
            <person name="Keeling P.J."/>
            <person name="Gray M.W."/>
            <person name="Grigoriev I.V."/>
            <person name="Archibald J.M."/>
        </authorList>
    </citation>
    <scope>NUCLEOTIDE SEQUENCE</scope>
    <source>
        <strain evidence="5">CCMP2712</strain>
    </source>
</reference>
<accession>L1IL16</accession>
<reference evidence="3 5" key="1">
    <citation type="journal article" date="2012" name="Nature">
        <title>Algal genomes reveal evolutionary mosaicism and the fate of nucleomorphs.</title>
        <authorList>
            <consortium name="DOE Joint Genome Institute"/>
            <person name="Curtis B.A."/>
            <person name="Tanifuji G."/>
            <person name="Burki F."/>
            <person name="Gruber A."/>
            <person name="Irimia M."/>
            <person name="Maruyama S."/>
            <person name="Arias M.C."/>
            <person name="Ball S.G."/>
            <person name="Gile G.H."/>
            <person name="Hirakawa Y."/>
            <person name="Hopkins J.F."/>
            <person name="Kuo A."/>
            <person name="Rensing S.A."/>
            <person name="Schmutz J."/>
            <person name="Symeonidi A."/>
            <person name="Elias M."/>
            <person name="Eveleigh R.J."/>
            <person name="Herman E.K."/>
            <person name="Klute M.J."/>
            <person name="Nakayama T."/>
            <person name="Obornik M."/>
            <person name="Reyes-Prieto A."/>
            <person name="Armbrust E.V."/>
            <person name="Aves S.J."/>
            <person name="Beiko R.G."/>
            <person name="Coutinho P."/>
            <person name="Dacks J.B."/>
            <person name="Durnford D.G."/>
            <person name="Fast N.M."/>
            <person name="Green B.R."/>
            <person name="Grisdale C.J."/>
            <person name="Hempel F."/>
            <person name="Henrissat B."/>
            <person name="Hoppner M.P."/>
            <person name="Ishida K."/>
            <person name="Kim E."/>
            <person name="Koreny L."/>
            <person name="Kroth P.G."/>
            <person name="Liu Y."/>
            <person name="Malik S.B."/>
            <person name="Maier U.G."/>
            <person name="McRose D."/>
            <person name="Mock T."/>
            <person name="Neilson J.A."/>
            <person name="Onodera N.T."/>
            <person name="Poole A.M."/>
            <person name="Pritham E.J."/>
            <person name="Richards T.A."/>
            <person name="Rocap G."/>
            <person name="Roy S.W."/>
            <person name="Sarai C."/>
            <person name="Schaack S."/>
            <person name="Shirato S."/>
            <person name="Slamovits C.H."/>
            <person name="Spencer D.F."/>
            <person name="Suzuki S."/>
            <person name="Worden A.Z."/>
            <person name="Zauner S."/>
            <person name="Barry K."/>
            <person name="Bell C."/>
            <person name="Bharti A.K."/>
            <person name="Crow J.A."/>
            <person name="Grimwood J."/>
            <person name="Kramer R."/>
            <person name="Lindquist E."/>
            <person name="Lucas S."/>
            <person name="Salamov A."/>
            <person name="McFadden G.I."/>
            <person name="Lane C.E."/>
            <person name="Keeling P.J."/>
            <person name="Gray M.W."/>
            <person name="Grigoriev I.V."/>
            <person name="Archibald J.M."/>
        </authorList>
    </citation>
    <scope>NUCLEOTIDE SEQUENCE</scope>
    <source>
        <strain evidence="3 5">CCMP2712</strain>
    </source>
</reference>
<keyword evidence="2" id="KW-0812">Transmembrane</keyword>
<proteinExistence type="predicted"/>
<dbReference type="RefSeq" id="XP_005823470.1">
    <property type="nucleotide sequence ID" value="XM_005823413.1"/>
</dbReference>
<dbReference type="KEGG" id="gtt:GUITHDRAFT_117382"/>
<reference evidence="4" key="3">
    <citation type="submission" date="2016-03" db="UniProtKB">
        <authorList>
            <consortium name="EnsemblProtists"/>
        </authorList>
    </citation>
    <scope>IDENTIFICATION</scope>
</reference>
<dbReference type="AlphaFoldDB" id="L1IL16"/>
<evidence type="ECO:0000256" key="1">
    <source>
        <dbReference type="SAM" id="MobiDB-lite"/>
    </source>
</evidence>
<feature type="region of interest" description="Disordered" evidence="1">
    <location>
        <begin position="1"/>
        <end position="60"/>
    </location>
</feature>
<evidence type="ECO:0000313" key="3">
    <source>
        <dbReference type="EMBL" id="EKX36490.1"/>
    </source>
</evidence>
<feature type="transmembrane region" description="Helical" evidence="2">
    <location>
        <begin position="261"/>
        <end position="281"/>
    </location>
</feature>
<evidence type="ECO:0000313" key="4">
    <source>
        <dbReference type="EnsemblProtists" id="EKX36490"/>
    </source>
</evidence>
<keyword evidence="2" id="KW-0472">Membrane</keyword>
<name>L1IL16_GUITC</name>
<keyword evidence="5" id="KW-1185">Reference proteome</keyword>
<feature type="transmembrane region" description="Helical" evidence="2">
    <location>
        <begin position="231"/>
        <end position="249"/>
    </location>
</feature>
<sequence>MQGRKGFGYGWNSMGDDASSSCKEEGDGVQCAHQTATSAVPKEEPADAGHETEARRAVARERSGIRHENFQLARINKVGQVRREGEEWKKQPVPILLLKQSFRLLVWSFFLSWMFELSKRLVMMGGDVLSWTSAASAQGGFPILVQKNLELMTANFASLSAIPPFMQGMVLTMQSWNLPLVYHPVMFLIATIKTALAACFIVLKGIFAFIVCSLQDAGGNLIFIGLQLQKVLFIIATWMLGIASQFFLSDSICLSIFRRDFVFYFITTLVLRRMALFYQNYEDWDATQSRMQLSQPFKGVPRTDSITGKGFWEVLSSSSWIFTAIGFILPFLPIALAAGTGGEWQLVASIFAPYFLGVGLELGTVDLLRDKLKSPAWVAVILPYSIWRILQLSFINTHLESALVLLAPSPLFLFSPPPALIAAAINTPALLSGVWLARLCVHISDIPSFFAWKRKPTAKDREMVLKWRQEVEELKDEVEGLKENG</sequence>